<dbReference type="GeneID" id="34592841"/>
<dbReference type="RefSeq" id="XP_022496322.1">
    <property type="nucleotide sequence ID" value="XM_022647713.1"/>
</dbReference>
<accession>A0A178CHE8</accession>
<dbReference type="Proteomes" id="UP000185904">
    <property type="component" value="Unassembled WGS sequence"/>
</dbReference>
<dbReference type="AlphaFoldDB" id="A0A178CHE8"/>
<comment type="caution">
    <text evidence="2">The sequence shown here is derived from an EMBL/GenBank/DDBJ whole genome shotgun (WGS) entry which is preliminary data.</text>
</comment>
<organism evidence="2 3">
    <name type="scientific">Fonsecaea nubica</name>
    <dbReference type="NCBI Taxonomy" id="856822"/>
    <lineage>
        <taxon>Eukaryota</taxon>
        <taxon>Fungi</taxon>
        <taxon>Dikarya</taxon>
        <taxon>Ascomycota</taxon>
        <taxon>Pezizomycotina</taxon>
        <taxon>Eurotiomycetes</taxon>
        <taxon>Chaetothyriomycetidae</taxon>
        <taxon>Chaetothyriales</taxon>
        <taxon>Herpotrichiellaceae</taxon>
        <taxon>Fonsecaea</taxon>
    </lineage>
</organism>
<reference evidence="2 3" key="1">
    <citation type="submission" date="2016-03" db="EMBL/GenBank/DDBJ databases">
        <title>The draft genome sequence of Fonsecaea nubica causative agent of cutaneous subcutaneous infection in human host.</title>
        <authorList>
            <person name="Costa F."/>
            <person name="Sybren D.H."/>
            <person name="Raittz R.T."/>
            <person name="Weiss V.A."/>
            <person name="Leao A.C."/>
            <person name="Gomes R."/>
            <person name="De Souza E.M."/>
            <person name="Pedrosa F.O."/>
            <person name="Steffens M.B."/>
            <person name="Bombassaro A."/>
            <person name="Tadra-Sfeir M.Z."/>
            <person name="Moreno L.F."/>
            <person name="Najafzadeh M.J."/>
            <person name="Felipe M.S."/>
            <person name="Teixeira M."/>
            <person name="Sun J."/>
            <person name="Xi L."/>
            <person name="Castro M.A."/>
            <person name="Vicente V.A."/>
        </authorList>
    </citation>
    <scope>NUCLEOTIDE SEQUENCE [LARGE SCALE GENOMIC DNA]</scope>
    <source>
        <strain evidence="2 3">CBS 269.64</strain>
    </source>
</reference>
<evidence type="ECO:0000313" key="2">
    <source>
        <dbReference type="EMBL" id="OAL28495.1"/>
    </source>
</evidence>
<feature type="region of interest" description="Disordered" evidence="1">
    <location>
        <begin position="1"/>
        <end position="20"/>
    </location>
</feature>
<evidence type="ECO:0000256" key="1">
    <source>
        <dbReference type="SAM" id="MobiDB-lite"/>
    </source>
</evidence>
<proteinExistence type="predicted"/>
<protein>
    <submittedName>
        <fullName evidence="2">Uncharacterized protein</fullName>
    </submittedName>
</protein>
<dbReference type="EMBL" id="LVCJ01000087">
    <property type="protein sequence ID" value="OAL28495.1"/>
    <property type="molecule type" value="Genomic_DNA"/>
</dbReference>
<sequence>MASKPLAPRSPIFGDRMAPGSWNGRTADSFSPRKVGLKNPFMEALWILNGSGHRVLGSDTSCTIIAMADILLKKIPCTFKDPSLLDNESFIAGEWTNCRCGELFDVYDRYDEYQRSRVTGELNQVKQIQKTMRNRGWNAKENQNAVFPYTRTLFYD</sequence>
<evidence type="ECO:0000313" key="3">
    <source>
        <dbReference type="Proteomes" id="UP000185904"/>
    </source>
</evidence>
<keyword evidence="3" id="KW-1185">Reference proteome</keyword>
<name>A0A178CHE8_9EURO</name>
<gene>
    <name evidence="2" type="ORF">AYO20_09443</name>
</gene>